<dbReference type="Gene3D" id="2.60.40.1180">
    <property type="entry name" value="Golgi alpha-mannosidase II"/>
    <property type="match status" value="1"/>
</dbReference>
<evidence type="ECO:0000313" key="4">
    <source>
        <dbReference type="EMBL" id="CEA06552.1"/>
    </source>
</evidence>
<dbReference type="PANTHER" id="PTHR43002">
    <property type="entry name" value="GLYCOGEN DEBRANCHING ENZYME"/>
    <property type="match status" value="1"/>
</dbReference>
<protein>
    <submittedName>
        <fullName evidence="4">Glycogen debranching enzyme</fullName>
    </submittedName>
</protein>
<name>A0A078MMA8_9MICC</name>
<reference evidence="4" key="1">
    <citation type="submission" date="2014-07" db="EMBL/GenBank/DDBJ databases">
        <authorList>
            <person name="Urmite Genomes Urmite Genomes"/>
        </authorList>
    </citation>
    <scope>NUCLEOTIDE SEQUENCE</scope>
    <source>
        <strain evidence="4">11W110_air</strain>
    </source>
</reference>
<organism evidence="4">
    <name type="scientific">Arthrobacter saudimassiliensis</name>
    <dbReference type="NCBI Taxonomy" id="1461584"/>
    <lineage>
        <taxon>Bacteria</taxon>
        <taxon>Bacillati</taxon>
        <taxon>Actinomycetota</taxon>
        <taxon>Actinomycetes</taxon>
        <taxon>Micrococcales</taxon>
        <taxon>Micrococcaceae</taxon>
        <taxon>Arthrobacter</taxon>
    </lineage>
</organism>
<dbReference type="SUPFAM" id="SSF51011">
    <property type="entry name" value="Glycosyl hydrolase domain"/>
    <property type="match status" value="1"/>
</dbReference>
<sequence length="706" mass="77226">MAEPTVGVPIGADYPRGSSLPFPLGVRSGLPQLPDGDTNVSVFAPGLVAVDVFWEADGSWHRRHLTDGHAGIHHAPVPGLRYGARYGFWPQGQDLPGEPGSFQLLLDPYARGIETAPGPDGGQLLFSVHTSPKFDWGGAPRPHVPWRSSVIYEAHVKGLTMLHPEVPPELRGTYAGLAHPAVTGYLRDLGVTAVELLPIHFHTDEPHLQDLGLSNYWGYNTAAFFAPHSAYATEIARRRGAQGVQDEVKAMVRDLHRAGLEVILDVVFNHTAEGRQGWPALSFRGLGEGTYYRHDHEGRYLDVTGCGNTLDFSEPRVVQLALDSLRYWVNEYHVDGFRFDLAPALARGADHRYDRRHPFLVACAADETLQSVKLISEPWDIGPDGWQTGNFPPGWADWNDRFRDSVRDFWIADQGTLHAGGQGGSVARIAGALAGSADLFAGSGRTPLASLNFVTAHDGFTLRDLTSYNGKHNEANGEGNRDGSDHNRSWNHGVEGPTDDPDVRSRRLQTARNVMATLALSLGVPMLTAGDEFGRTQRGNNNAYSQDNEISWVDWNLDEDGRALLRDTRRLLRLREQYLRTQPFHFPADSGSSHLLWFDADGQPMVPEKWEDPGNRVLQLVIAAANGELAGLVVLNGHLEDRQIVLPDAAALRSSGADIGPGRRYEPLFSTASSVDRRGSRMAGGDRDRIPANSLAAYKLSGGPAA</sequence>
<dbReference type="AlphaFoldDB" id="A0A078MMA8"/>
<dbReference type="SUPFAM" id="SSF81296">
    <property type="entry name" value="E set domains"/>
    <property type="match status" value="1"/>
</dbReference>
<dbReference type="InterPro" id="IPR014756">
    <property type="entry name" value="Ig_E-set"/>
</dbReference>
<feature type="compositionally biased region" description="Basic and acidic residues" evidence="2">
    <location>
        <begin position="471"/>
        <end position="488"/>
    </location>
</feature>
<gene>
    <name evidence="4" type="primary">glgX_1</name>
    <name evidence="4" type="ORF">BN1051_00008</name>
</gene>
<dbReference type="Gene3D" id="3.20.20.80">
    <property type="entry name" value="Glycosidases"/>
    <property type="match status" value="1"/>
</dbReference>
<dbReference type="InterPro" id="IPR013780">
    <property type="entry name" value="Glyco_hydro_b"/>
</dbReference>
<dbReference type="NCBIfam" id="TIGR02100">
    <property type="entry name" value="glgX_debranch"/>
    <property type="match status" value="1"/>
</dbReference>
<dbReference type="InterPro" id="IPR013783">
    <property type="entry name" value="Ig-like_fold"/>
</dbReference>
<dbReference type="SMART" id="SM00642">
    <property type="entry name" value="Aamy"/>
    <property type="match status" value="1"/>
</dbReference>
<evidence type="ECO:0000259" key="3">
    <source>
        <dbReference type="SMART" id="SM00642"/>
    </source>
</evidence>
<dbReference type="EMBL" id="LN483070">
    <property type="protein sequence ID" value="CEA06552.1"/>
    <property type="molecule type" value="Genomic_DNA"/>
</dbReference>
<proteinExistence type="inferred from homology"/>
<dbReference type="InterPro" id="IPR017853">
    <property type="entry name" value="GH"/>
</dbReference>
<dbReference type="GO" id="GO:0005980">
    <property type="term" value="P:glycogen catabolic process"/>
    <property type="evidence" value="ECO:0007669"/>
    <property type="project" value="InterPro"/>
</dbReference>
<evidence type="ECO:0000256" key="2">
    <source>
        <dbReference type="SAM" id="MobiDB-lite"/>
    </source>
</evidence>
<dbReference type="GO" id="GO:0004135">
    <property type="term" value="F:amylo-alpha-1,6-glucosidase activity"/>
    <property type="evidence" value="ECO:0007669"/>
    <property type="project" value="InterPro"/>
</dbReference>
<dbReference type="Pfam" id="PF00128">
    <property type="entry name" value="Alpha-amylase"/>
    <property type="match status" value="1"/>
</dbReference>
<comment type="similarity">
    <text evidence="1">Belongs to the glycosyl hydrolase 13 family.</text>
</comment>
<dbReference type="Gene3D" id="2.60.40.10">
    <property type="entry name" value="Immunoglobulins"/>
    <property type="match status" value="1"/>
</dbReference>
<feature type="domain" description="Glycosyl hydrolase family 13 catalytic" evidence="3">
    <location>
        <begin position="165"/>
        <end position="566"/>
    </location>
</feature>
<dbReference type="CDD" id="cd11326">
    <property type="entry name" value="AmyAc_Glg_debranch"/>
    <property type="match status" value="1"/>
</dbReference>
<dbReference type="InterPro" id="IPR006047">
    <property type="entry name" value="GH13_cat_dom"/>
</dbReference>
<accession>A0A078MMA8</accession>
<dbReference type="PATRIC" id="fig|1461584.3.peg.7"/>
<evidence type="ECO:0000256" key="1">
    <source>
        <dbReference type="ARBA" id="ARBA00008061"/>
    </source>
</evidence>
<dbReference type="SUPFAM" id="SSF51445">
    <property type="entry name" value="(Trans)glycosidases"/>
    <property type="match status" value="1"/>
</dbReference>
<dbReference type="InterPro" id="IPR011837">
    <property type="entry name" value="Glycogen_debranch_GlgX"/>
</dbReference>
<feature type="region of interest" description="Disordered" evidence="2">
    <location>
        <begin position="471"/>
        <end position="504"/>
    </location>
</feature>